<dbReference type="AlphaFoldDB" id="A0A9D1IXN4"/>
<proteinExistence type="predicted"/>
<dbReference type="InterPro" id="IPR049215">
    <property type="entry name" value="DUF6809"/>
</dbReference>
<dbReference type="EMBL" id="DVHE01000053">
    <property type="protein sequence ID" value="HIR50949.1"/>
    <property type="molecule type" value="Genomic_DNA"/>
</dbReference>
<reference evidence="1" key="2">
    <citation type="journal article" date="2021" name="PeerJ">
        <title>Extensive microbial diversity within the chicken gut microbiome revealed by metagenomics and culture.</title>
        <authorList>
            <person name="Gilroy R."/>
            <person name="Ravi A."/>
            <person name="Getino M."/>
            <person name="Pursley I."/>
            <person name="Horton D.L."/>
            <person name="Alikhan N.F."/>
            <person name="Baker D."/>
            <person name="Gharbi K."/>
            <person name="Hall N."/>
            <person name="Watson M."/>
            <person name="Adriaenssens E.M."/>
            <person name="Foster-Nyarko E."/>
            <person name="Jarju S."/>
            <person name="Secka A."/>
            <person name="Antonio M."/>
            <person name="Oren A."/>
            <person name="Chaudhuri R.R."/>
            <person name="La Ragione R."/>
            <person name="Hildebrand F."/>
            <person name="Pallen M.J."/>
        </authorList>
    </citation>
    <scope>NUCLEOTIDE SEQUENCE</scope>
    <source>
        <strain evidence="1">ChiBcec15-4380</strain>
    </source>
</reference>
<dbReference type="Proteomes" id="UP000824239">
    <property type="component" value="Unassembled WGS sequence"/>
</dbReference>
<dbReference type="Pfam" id="PF20648">
    <property type="entry name" value="DUF6809"/>
    <property type="match status" value="1"/>
</dbReference>
<protein>
    <submittedName>
        <fullName evidence="1">Uncharacterized protein</fullName>
    </submittedName>
</protein>
<evidence type="ECO:0000313" key="1">
    <source>
        <dbReference type="EMBL" id="HIR50949.1"/>
    </source>
</evidence>
<evidence type="ECO:0000313" key="2">
    <source>
        <dbReference type="Proteomes" id="UP000824239"/>
    </source>
</evidence>
<sequence length="95" mass="11055">MPQREIDLAVAYYARGRKLVSYDGTYRVLQKASNDLLETLKARLKGEDFQLVEQLLEQDLTVRCMECECHFRYGFSAGLLLVQEAQLELQSRRQP</sequence>
<gene>
    <name evidence="1" type="ORF">IAA53_06655</name>
</gene>
<accession>A0A9D1IXN4</accession>
<name>A0A9D1IXN4_9FIRM</name>
<comment type="caution">
    <text evidence="1">The sequence shown here is derived from an EMBL/GenBank/DDBJ whole genome shotgun (WGS) entry which is preliminary data.</text>
</comment>
<organism evidence="1 2">
    <name type="scientific">Candidatus Avoscillospira avicola</name>
    <dbReference type="NCBI Taxonomy" id="2840706"/>
    <lineage>
        <taxon>Bacteria</taxon>
        <taxon>Bacillati</taxon>
        <taxon>Bacillota</taxon>
        <taxon>Clostridia</taxon>
        <taxon>Eubacteriales</taxon>
        <taxon>Oscillospiraceae</taxon>
        <taxon>Oscillospiraceae incertae sedis</taxon>
        <taxon>Candidatus Avoscillospira</taxon>
    </lineage>
</organism>
<reference evidence="1" key="1">
    <citation type="submission" date="2020-10" db="EMBL/GenBank/DDBJ databases">
        <authorList>
            <person name="Gilroy R."/>
        </authorList>
    </citation>
    <scope>NUCLEOTIDE SEQUENCE</scope>
    <source>
        <strain evidence="1">ChiBcec15-4380</strain>
    </source>
</reference>